<dbReference type="GO" id="GO:0004714">
    <property type="term" value="F:transmembrane receptor protein tyrosine kinase activity"/>
    <property type="evidence" value="ECO:0007669"/>
    <property type="project" value="TreeGrafter"/>
</dbReference>
<dbReference type="PANTHER" id="PTHR24416:SF631">
    <property type="entry name" value="SERINE_THREONINE_TYROSINE KINASE 1"/>
    <property type="match status" value="1"/>
</dbReference>
<organism evidence="2 3">
    <name type="scientific">Dibothriocephalus latus</name>
    <name type="common">Fish tapeworm</name>
    <name type="synonym">Diphyllobothrium latum</name>
    <dbReference type="NCBI Taxonomy" id="60516"/>
    <lineage>
        <taxon>Eukaryota</taxon>
        <taxon>Metazoa</taxon>
        <taxon>Spiralia</taxon>
        <taxon>Lophotrochozoa</taxon>
        <taxon>Platyhelminthes</taxon>
        <taxon>Cestoda</taxon>
        <taxon>Eucestoda</taxon>
        <taxon>Diphyllobothriidea</taxon>
        <taxon>Diphyllobothriidae</taxon>
        <taxon>Dibothriocephalus</taxon>
    </lineage>
</organism>
<dbReference type="InterPro" id="IPR001245">
    <property type="entry name" value="Ser-Thr/Tyr_kinase_cat_dom"/>
</dbReference>
<evidence type="ECO:0000259" key="1">
    <source>
        <dbReference type="PROSITE" id="PS50011"/>
    </source>
</evidence>
<dbReference type="AlphaFoldDB" id="A0A3P7LC31"/>
<dbReference type="Proteomes" id="UP000281553">
    <property type="component" value="Unassembled WGS sequence"/>
</dbReference>
<reference evidence="2 3" key="1">
    <citation type="submission" date="2018-11" db="EMBL/GenBank/DDBJ databases">
        <authorList>
            <consortium name="Pathogen Informatics"/>
        </authorList>
    </citation>
    <scope>NUCLEOTIDE SEQUENCE [LARGE SCALE GENOMIC DNA]</scope>
</reference>
<protein>
    <recommendedName>
        <fullName evidence="1">Protein kinase domain-containing protein</fullName>
    </recommendedName>
</protein>
<dbReference type="OrthoDB" id="98077at2759"/>
<dbReference type="Pfam" id="PF07714">
    <property type="entry name" value="PK_Tyr_Ser-Thr"/>
    <property type="match status" value="1"/>
</dbReference>
<evidence type="ECO:0000313" key="3">
    <source>
        <dbReference type="Proteomes" id="UP000281553"/>
    </source>
</evidence>
<sequence length="126" mass="14096">MAARNCLVGADNTVKVADFGLARYMERDETYRAREGAKFPIKWTAPEGLVYNVFSVKSDVWAFGVLLWEIATYGATPYPGVELQDVYVLLEKGTRMEAPQGCPEQVYQLMLQCKSLGMVLHQAVTI</sequence>
<dbReference type="PANTHER" id="PTHR24416">
    <property type="entry name" value="TYROSINE-PROTEIN KINASE RECEPTOR"/>
    <property type="match status" value="1"/>
</dbReference>
<dbReference type="InterPro" id="IPR011009">
    <property type="entry name" value="Kinase-like_dom_sf"/>
</dbReference>
<dbReference type="GO" id="GO:0005524">
    <property type="term" value="F:ATP binding"/>
    <property type="evidence" value="ECO:0007669"/>
    <property type="project" value="InterPro"/>
</dbReference>
<proteinExistence type="predicted"/>
<feature type="domain" description="Protein kinase" evidence="1">
    <location>
        <begin position="1"/>
        <end position="126"/>
    </location>
</feature>
<dbReference type="SMART" id="SM00219">
    <property type="entry name" value="TyrKc"/>
    <property type="match status" value="1"/>
</dbReference>
<name>A0A3P7LC31_DIBLA</name>
<dbReference type="GO" id="GO:0005886">
    <property type="term" value="C:plasma membrane"/>
    <property type="evidence" value="ECO:0007669"/>
    <property type="project" value="TreeGrafter"/>
</dbReference>
<dbReference type="PRINTS" id="PR00109">
    <property type="entry name" value="TYRKINASE"/>
</dbReference>
<dbReference type="EMBL" id="UYRU01058909">
    <property type="protein sequence ID" value="VDN14324.1"/>
    <property type="molecule type" value="Genomic_DNA"/>
</dbReference>
<dbReference type="InterPro" id="IPR020635">
    <property type="entry name" value="Tyr_kinase_cat_dom"/>
</dbReference>
<dbReference type="SUPFAM" id="SSF56112">
    <property type="entry name" value="Protein kinase-like (PK-like)"/>
    <property type="match status" value="1"/>
</dbReference>
<dbReference type="GO" id="GO:0043235">
    <property type="term" value="C:receptor complex"/>
    <property type="evidence" value="ECO:0007669"/>
    <property type="project" value="TreeGrafter"/>
</dbReference>
<accession>A0A3P7LC31</accession>
<dbReference type="InterPro" id="IPR000719">
    <property type="entry name" value="Prot_kinase_dom"/>
</dbReference>
<dbReference type="PROSITE" id="PS50011">
    <property type="entry name" value="PROTEIN_KINASE_DOM"/>
    <property type="match status" value="1"/>
</dbReference>
<dbReference type="InterPro" id="IPR050122">
    <property type="entry name" value="RTK"/>
</dbReference>
<dbReference type="Gene3D" id="1.10.510.10">
    <property type="entry name" value="Transferase(Phosphotransferase) domain 1"/>
    <property type="match status" value="1"/>
</dbReference>
<dbReference type="GO" id="GO:0007169">
    <property type="term" value="P:cell surface receptor protein tyrosine kinase signaling pathway"/>
    <property type="evidence" value="ECO:0007669"/>
    <property type="project" value="TreeGrafter"/>
</dbReference>
<gene>
    <name evidence="2" type="ORF">DILT_LOCUS10155</name>
</gene>
<evidence type="ECO:0000313" key="2">
    <source>
        <dbReference type="EMBL" id="VDN14324.1"/>
    </source>
</evidence>
<keyword evidence="3" id="KW-1185">Reference proteome</keyword>